<keyword evidence="1" id="KW-0812">Transmembrane</keyword>
<feature type="domain" description="Mannosyl-glycoprotein endo-beta-N-acetylglucosamidase-like" evidence="2">
    <location>
        <begin position="147"/>
        <end position="224"/>
    </location>
</feature>
<dbReference type="AlphaFoldDB" id="A0A937X9J7"/>
<dbReference type="EMBL" id="VGIY01000349">
    <property type="protein sequence ID" value="MBM3318413.1"/>
    <property type="molecule type" value="Genomic_DNA"/>
</dbReference>
<protein>
    <submittedName>
        <fullName evidence="3">Glucosaminidase domain-containing protein</fullName>
    </submittedName>
</protein>
<name>A0A937X9J7_UNCEI</name>
<proteinExistence type="predicted"/>
<evidence type="ECO:0000313" key="4">
    <source>
        <dbReference type="Proteomes" id="UP000748308"/>
    </source>
</evidence>
<reference evidence="3" key="1">
    <citation type="submission" date="2019-03" db="EMBL/GenBank/DDBJ databases">
        <title>Lake Tanganyika Metagenome-Assembled Genomes (MAGs).</title>
        <authorList>
            <person name="Tran P."/>
        </authorList>
    </citation>
    <scope>NUCLEOTIDE SEQUENCE</scope>
    <source>
        <strain evidence="3">M_DeepCast_400m_m2_100</strain>
    </source>
</reference>
<keyword evidence="1" id="KW-1133">Transmembrane helix</keyword>
<dbReference type="InterPro" id="IPR002901">
    <property type="entry name" value="MGlyc_endo_b_GlcNAc-like_dom"/>
</dbReference>
<dbReference type="Gene3D" id="1.10.530.10">
    <property type="match status" value="1"/>
</dbReference>
<dbReference type="PANTHER" id="PTHR40572">
    <property type="entry name" value="PROTEIN BAX"/>
    <property type="match status" value="1"/>
</dbReference>
<dbReference type="Proteomes" id="UP000748308">
    <property type="component" value="Unassembled WGS sequence"/>
</dbReference>
<gene>
    <name evidence="3" type="ORF">FJY75_11235</name>
</gene>
<dbReference type="GO" id="GO:0004040">
    <property type="term" value="F:amidase activity"/>
    <property type="evidence" value="ECO:0007669"/>
    <property type="project" value="InterPro"/>
</dbReference>
<sequence length="280" mass="32003">MVRIRRPSLHRPDGAAFALAGMIVGLVVFILVLEVLSPGHPARAHRQPADSAPAIVELPDFARIRGVEDRKGEFFGFLHPIIEAENARVAEQRRRMLALRQDFCARPQLAVAELIWLQKLAREYELPWFSPDREADWHELEIRVDLVPAPLALAQAALESAWGTSRLARLSLGLFGEYCFRAGGGIVPENREPGDIREFRVFESVDAAVRSYIHNLNTLPVYRLFWLLRAQQREAGERLDSHVLAAGLLYYSELREEYVRAVRRMLHDNRRSFARLEPLI</sequence>
<dbReference type="PANTHER" id="PTHR40572:SF1">
    <property type="entry name" value="PROTEIN BAX"/>
    <property type="match status" value="1"/>
</dbReference>
<evidence type="ECO:0000259" key="2">
    <source>
        <dbReference type="Pfam" id="PF01832"/>
    </source>
</evidence>
<evidence type="ECO:0000313" key="3">
    <source>
        <dbReference type="EMBL" id="MBM3318413.1"/>
    </source>
</evidence>
<evidence type="ECO:0000256" key="1">
    <source>
        <dbReference type="SAM" id="Phobius"/>
    </source>
</evidence>
<comment type="caution">
    <text evidence="3">The sequence shown here is derived from an EMBL/GenBank/DDBJ whole genome shotgun (WGS) entry which is preliminary data.</text>
</comment>
<feature type="transmembrane region" description="Helical" evidence="1">
    <location>
        <begin position="15"/>
        <end position="36"/>
    </location>
</feature>
<dbReference type="InterPro" id="IPR053195">
    <property type="entry name" value="Bax-like"/>
</dbReference>
<organism evidence="3 4">
    <name type="scientific">Eiseniibacteriota bacterium</name>
    <dbReference type="NCBI Taxonomy" id="2212470"/>
    <lineage>
        <taxon>Bacteria</taxon>
        <taxon>Candidatus Eiseniibacteriota</taxon>
    </lineage>
</organism>
<keyword evidence="1" id="KW-0472">Membrane</keyword>
<accession>A0A937X9J7</accession>
<dbReference type="Pfam" id="PF01832">
    <property type="entry name" value="Glucosaminidase"/>
    <property type="match status" value="1"/>
</dbReference>